<protein>
    <recommendedName>
        <fullName evidence="3">Glycosyltransferase</fullName>
    </recommendedName>
</protein>
<sequence>MQQTLLIIGYVWPEPTSSAAGSRIIQLIHWAQSAGYRVLFGSAAERGDTAEDLDALGVESVPLALNCSSFDRLVSALQPAVAIFDRFVTEEQFGWRLADASPGTLRVLDTEDLHCLRAGREQAIKAGRPVLDLADEDLFTELARRELAAIYRCDLSLMISDAEIALLVQRMGVPESLLHHCPFMETPVSGETLKGFDDRAHMVFIGNYRHAPNWDAVRYLREIWPAIRRALPDAEMHVYGAYQPKKALQLHSDALGFLIKGWARQARETLGQYRLCVAPLRFGAGIKGKLADAWATGTPSVTTAIGAEGMGQGEWPGGLVDRREQWAQVIVGLYTQRSAWNAAQRAALQRFNQLFDCGLRQAELSACIDTLRAQLTQHRQRNIVGAILHEQKHRSTEFMSRWIEAKSQP</sequence>
<dbReference type="OrthoDB" id="9807209at2"/>
<dbReference type="SUPFAM" id="SSF53756">
    <property type="entry name" value="UDP-Glycosyltransferase/glycogen phosphorylase"/>
    <property type="match status" value="1"/>
</dbReference>
<dbReference type="KEGG" id="saga:M5M_05040"/>
<evidence type="ECO:0000313" key="1">
    <source>
        <dbReference type="EMBL" id="AFU98215.1"/>
    </source>
</evidence>
<gene>
    <name evidence="1" type="ordered locus">M5M_05040</name>
</gene>
<accession>K4KJ56</accession>
<evidence type="ECO:0000313" key="2">
    <source>
        <dbReference type="Proteomes" id="UP000000466"/>
    </source>
</evidence>
<dbReference type="AlphaFoldDB" id="K4KJ56"/>
<reference evidence="1 2" key="1">
    <citation type="journal article" date="2013" name="Genome Announc.">
        <title>Complete genome sequence of Simiduia agarivorans SA1(T), a marine bacterium able to degrade a variety of polysaccharides.</title>
        <authorList>
            <person name="Lin S.Y."/>
            <person name="Shieh W.Y."/>
            <person name="Chen J.S."/>
            <person name="Tang S.L."/>
        </authorList>
    </citation>
    <scope>NUCLEOTIDE SEQUENCE [LARGE SCALE GENOMIC DNA]</scope>
    <source>
        <strain evidence="2">DSM 21679 / JCM 13881 / BCRC 17597 / SA1</strain>
    </source>
</reference>
<dbReference type="Proteomes" id="UP000000466">
    <property type="component" value="Chromosome"/>
</dbReference>
<evidence type="ECO:0008006" key="3">
    <source>
        <dbReference type="Google" id="ProtNLM"/>
    </source>
</evidence>
<name>K4KJ56_SIMAS</name>
<dbReference type="HOGENOM" id="CLU_028014_2_1_6"/>
<dbReference type="eggNOG" id="COG0438">
    <property type="taxonomic scope" value="Bacteria"/>
</dbReference>
<proteinExistence type="predicted"/>
<organism evidence="1 2">
    <name type="scientific">Simiduia agarivorans (strain DSM 21679 / JCM 13881 / BCRC 17597 / SA1)</name>
    <dbReference type="NCBI Taxonomy" id="1117647"/>
    <lineage>
        <taxon>Bacteria</taxon>
        <taxon>Pseudomonadati</taxon>
        <taxon>Pseudomonadota</taxon>
        <taxon>Gammaproteobacteria</taxon>
        <taxon>Cellvibrionales</taxon>
        <taxon>Cellvibrionaceae</taxon>
        <taxon>Simiduia</taxon>
    </lineage>
</organism>
<keyword evidence="2" id="KW-1185">Reference proteome</keyword>
<dbReference type="STRING" id="1117647.M5M_05040"/>
<dbReference type="Pfam" id="PF13692">
    <property type="entry name" value="Glyco_trans_1_4"/>
    <property type="match status" value="1"/>
</dbReference>
<dbReference type="Gene3D" id="3.40.50.2000">
    <property type="entry name" value="Glycogen Phosphorylase B"/>
    <property type="match status" value="1"/>
</dbReference>
<dbReference type="RefSeq" id="WP_015046388.1">
    <property type="nucleotide sequence ID" value="NC_018868.3"/>
</dbReference>
<dbReference type="EMBL" id="CP003746">
    <property type="protein sequence ID" value="AFU98215.1"/>
    <property type="molecule type" value="Genomic_DNA"/>
</dbReference>